<dbReference type="InterPro" id="IPR023875">
    <property type="entry name" value="DNA_repair_put"/>
</dbReference>
<dbReference type="Pfam" id="PF13566">
    <property type="entry name" value="DUF4130"/>
    <property type="match status" value="1"/>
</dbReference>
<protein>
    <submittedName>
        <fullName evidence="2">TIGR03915 family putative DNA repair protein</fullName>
    </submittedName>
</protein>
<sequence length="251" mass="29498">MVIFTCEPSFEAMMTCIYDAWDARLGHDNIRLMVEPVLEPELFAQYRHIDPDHEKAAKVVRSIQKKISAYAYRCVYAAAMSFREDRLDIIYRFLIYGFHFGKPAMDMLGISQIAALFELSRKVQNEAHYFREFTRFSYIPPSIYFAVIEPKCNVLTLLAPHFEDRMPSESFLIADRNRLLAAVHPADEDYYLTPLTQEEFSQMEEAASNSDPYASLWKSFFQAIGIKERRNPKCQRTLLPLWYRKHMTEFQ</sequence>
<reference evidence="2" key="2">
    <citation type="submission" date="2021-04" db="EMBL/GenBank/DDBJ databases">
        <authorList>
            <person name="Gilroy R."/>
        </authorList>
    </citation>
    <scope>NUCLEOTIDE SEQUENCE</scope>
    <source>
        <strain evidence="2">ChiSjej1B19-8411</strain>
    </source>
</reference>
<comment type="caution">
    <text evidence="2">The sequence shown here is derived from an EMBL/GenBank/DDBJ whole genome shotgun (WGS) entry which is preliminary data.</text>
</comment>
<gene>
    <name evidence="2" type="ORF">IAA45_02780</name>
</gene>
<reference evidence="2" key="1">
    <citation type="journal article" date="2021" name="PeerJ">
        <title>Extensive microbial diversity within the chicken gut microbiome revealed by metagenomics and culture.</title>
        <authorList>
            <person name="Gilroy R."/>
            <person name="Ravi A."/>
            <person name="Getino M."/>
            <person name="Pursley I."/>
            <person name="Horton D.L."/>
            <person name="Alikhan N.F."/>
            <person name="Baker D."/>
            <person name="Gharbi K."/>
            <person name="Hall N."/>
            <person name="Watson M."/>
            <person name="Adriaenssens E.M."/>
            <person name="Foster-Nyarko E."/>
            <person name="Jarju S."/>
            <person name="Secka A."/>
            <person name="Antonio M."/>
            <person name="Oren A."/>
            <person name="Chaudhuri R.R."/>
            <person name="La Ragione R."/>
            <person name="Hildebrand F."/>
            <person name="Pallen M.J."/>
        </authorList>
    </citation>
    <scope>NUCLEOTIDE SEQUENCE</scope>
    <source>
        <strain evidence="2">ChiSjej1B19-8411</strain>
    </source>
</reference>
<dbReference type="Proteomes" id="UP000886817">
    <property type="component" value="Unassembled WGS sequence"/>
</dbReference>
<feature type="domain" description="DUF4130" evidence="1">
    <location>
        <begin position="85"/>
        <end position="249"/>
    </location>
</feature>
<evidence type="ECO:0000259" key="1">
    <source>
        <dbReference type="Pfam" id="PF13566"/>
    </source>
</evidence>
<dbReference type="InterPro" id="IPR025404">
    <property type="entry name" value="DUF4130"/>
</dbReference>
<dbReference type="EMBL" id="DXEX01000066">
    <property type="protein sequence ID" value="HIX58623.1"/>
    <property type="molecule type" value="Genomic_DNA"/>
</dbReference>
<evidence type="ECO:0000313" key="2">
    <source>
        <dbReference type="EMBL" id="HIX58623.1"/>
    </source>
</evidence>
<organism evidence="2 3">
    <name type="scientific">Candidatus Blautia gallistercoris</name>
    <dbReference type="NCBI Taxonomy" id="2838490"/>
    <lineage>
        <taxon>Bacteria</taxon>
        <taxon>Bacillati</taxon>
        <taxon>Bacillota</taxon>
        <taxon>Clostridia</taxon>
        <taxon>Lachnospirales</taxon>
        <taxon>Lachnospiraceae</taxon>
        <taxon>Blautia</taxon>
    </lineage>
</organism>
<dbReference type="AlphaFoldDB" id="A0A9D1WGI7"/>
<dbReference type="NCBIfam" id="TIGR03915">
    <property type="entry name" value="SAM_7_link_chp"/>
    <property type="match status" value="1"/>
</dbReference>
<proteinExistence type="predicted"/>
<name>A0A9D1WGI7_9FIRM</name>
<accession>A0A9D1WGI7</accession>
<evidence type="ECO:0000313" key="3">
    <source>
        <dbReference type="Proteomes" id="UP000886817"/>
    </source>
</evidence>